<proteinExistence type="predicted"/>
<dbReference type="PANTHER" id="PTHR15492:SF1">
    <property type="entry name" value="CYCLIN-D1-BINDING PROTEIN 1"/>
    <property type="match status" value="1"/>
</dbReference>
<dbReference type="Proteomes" id="UP000015100">
    <property type="component" value="Unassembled WGS sequence"/>
</dbReference>
<dbReference type="Gene3D" id="1.20.1410.10">
    <property type="entry name" value="I/LWEQ domain"/>
    <property type="match status" value="1"/>
</dbReference>
<feature type="compositionally biased region" description="Basic and acidic residues" evidence="1">
    <location>
        <begin position="152"/>
        <end position="161"/>
    </location>
</feature>
<dbReference type="OrthoDB" id="4088536at2759"/>
<feature type="region of interest" description="Disordered" evidence="1">
    <location>
        <begin position="142"/>
        <end position="162"/>
    </location>
</feature>
<dbReference type="STRING" id="1284197.S8BTA9"/>
<dbReference type="AlphaFoldDB" id="S8BTA9"/>
<gene>
    <name evidence="2" type="ORF">H072_7802</name>
</gene>
<name>S8BTA9_DACHA</name>
<evidence type="ECO:0000256" key="1">
    <source>
        <dbReference type="SAM" id="MobiDB-lite"/>
    </source>
</evidence>
<dbReference type="eggNOG" id="ENOG502QZAU">
    <property type="taxonomic scope" value="Eukaryota"/>
</dbReference>
<evidence type="ECO:0000313" key="3">
    <source>
        <dbReference type="Proteomes" id="UP000015100"/>
    </source>
</evidence>
<organism evidence="2 3">
    <name type="scientific">Dactylellina haptotyla (strain CBS 200.50)</name>
    <name type="common">Nematode-trapping fungus</name>
    <name type="synonym">Monacrosporium haptotylum</name>
    <dbReference type="NCBI Taxonomy" id="1284197"/>
    <lineage>
        <taxon>Eukaryota</taxon>
        <taxon>Fungi</taxon>
        <taxon>Dikarya</taxon>
        <taxon>Ascomycota</taxon>
        <taxon>Pezizomycotina</taxon>
        <taxon>Orbiliomycetes</taxon>
        <taxon>Orbiliales</taxon>
        <taxon>Orbiliaceae</taxon>
        <taxon>Dactylellina</taxon>
    </lineage>
</organism>
<sequence>MASNMSSTSLSPLPAAVASTLSSLKTTIQLINTPSKDPSITASKTYTSVALYAFLTDFANLTKAYATRLGLVTNPPIADSTYPAIARILVDVQNSVLPVASSAPYIASKERYGSTMHTAVVNGVVDLLKGIEEMVKGVQSNISGDAASESQNSDKGKKRQEINITDLRQALPSITKSPYTSTGQIWSSADHLLSISQKHLIGLVESKLQSHADMLNDCIAEFKEWVSDAAEELNGEDSGFDEDESQSDSAHAGLVDEDDFFGLEGDNAKVTKEVLTAAEATQKKLKLTSMLYAAAMKRRVKDPSTRLGGVFTSQVTEDGNEYSVEKERNTDRLGQIVEISKLLAEKADNLAAAFYDGEDIGVIIDLREEFVRHAVNLAEVCKLNSEGGDDTPSAWFGKFLENEYRGPTITVSPLATLRKLGRFVR</sequence>
<dbReference type="EMBL" id="AQGS01000548">
    <property type="protein sequence ID" value="EPS38457.1"/>
    <property type="molecule type" value="Genomic_DNA"/>
</dbReference>
<keyword evidence="3" id="KW-1185">Reference proteome</keyword>
<evidence type="ECO:0000313" key="2">
    <source>
        <dbReference type="EMBL" id="EPS38457.1"/>
    </source>
</evidence>
<accession>S8BTA9</accession>
<reference evidence="2 3" key="1">
    <citation type="journal article" date="2013" name="PLoS Genet.">
        <title>Genomic mechanisms accounting for the adaptation to parasitism in nematode-trapping fungi.</title>
        <authorList>
            <person name="Meerupati T."/>
            <person name="Andersson K.M."/>
            <person name="Friman E."/>
            <person name="Kumar D."/>
            <person name="Tunlid A."/>
            <person name="Ahren D."/>
        </authorList>
    </citation>
    <scope>NUCLEOTIDE SEQUENCE [LARGE SCALE GENOMIC DNA]</scope>
    <source>
        <strain evidence="2 3">CBS 200.50</strain>
    </source>
</reference>
<comment type="caution">
    <text evidence="2">The sequence shown here is derived from an EMBL/GenBank/DDBJ whole genome shotgun (WGS) entry which is preliminary data.</text>
</comment>
<feature type="compositionally biased region" description="Polar residues" evidence="1">
    <location>
        <begin position="142"/>
        <end position="151"/>
    </location>
</feature>
<dbReference type="HOGENOM" id="CLU_711664_0_0_1"/>
<dbReference type="GO" id="GO:0005634">
    <property type="term" value="C:nucleus"/>
    <property type="evidence" value="ECO:0007669"/>
    <property type="project" value="TreeGrafter"/>
</dbReference>
<reference evidence="3" key="2">
    <citation type="submission" date="2013-04" db="EMBL/GenBank/DDBJ databases">
        <title>Genomic mechanisms accounting for the adaptation to parasitism in nematode-trapping fungi.</title>
        <authorList>
            <person name="Ahren D.G."/>
        </authorList>
    </citation>
    <scope>NUCLEOTIDE SEQUENCE [LARGE SCALE GENOMIC DNA]</scope>
    <source>
        <strain evidence="3">CBS 200.50</strain>
    </source>
</reference>
<dbReference type="InterPro" id="IPR026907">
    <property type="entry name" value="GCIP-like"/>
</dbReference>
<dbReference type="OMA" id="WSKTWLK"/>
<protein>
    <submittedName>
        <fullName evidence="2">Uncharacterized protein</fullName>
    </submittedName>
</protein>
<dbReference type="Gene3D" id="1.20.1420.10">
    <property type="entry name" value="Talin, central domain"/>
    <property type="match status" value="1"/>
</dbReference>
<dbReference type="PANTHER" id="PTHR15492">
    <property type="entry name" value="CYCLIN D1-BINDING PROTEIN 1"/>
    <property type="match status" value="1"/>
</dbReference>